<proteinExistence type="predicted"/>
<protein>
    <submittedName>
        <fullName evidence="1">Uncharacterized protein</fullName>
    </submittedName>
</protein>
<accession>A0A433N557</accession>
<name>A0A433N557_CHLFR</name>
<evidence type="ECO:0000313" key="2">
    <source>
        <dbReference type="Proteomes" id="UP000268857"/>
    </source>
</evidence>
<reference evidence="1 2" key="1">
    <citation type="journal article" date="2019" name="Genome Biol. Evol.">
        <title>Day and night: Metabolic profiles and evolutionary relationships of six axenic non-marine cyanobacteria.</title>
        <authorList>
            <person name="Will S.E."/>
            <person name="Henke P."/>
            <person name="Boedeker C."/>
            <person name="Huang S."/>
            <person name="Brinkmann H."/>
            <person name="Rohde M."/>
            <person name="Jarek M."/>
            <person name="Friedl T."/>
            <person name="Seufert S."/>
            <person name="Schumacher M."/>
            <person name="Overmann J."/>
            <person name="Neumann-Schaal M."/>
            <person name="Petersen J."/>
        </authorList>
    </citation>
    <scope>NUCLEOTIDE SEQUENCE [LARGE SCALE GENOMIC DNA]</scope>
    <source>
        <strain evidence="1 2">PCC 6912</strain>
    </source>
</reference>
<gene>
    <name evidence="1" type="ORF">PCC6912_42600</name>
</gene>
<dbReference type="RefSeq" id="WP_016879068.1">
    <property type="nucleotide sequence ID" value="NZ_AJLN01000123.1"/>
</dbReference>
<dbReference type="EMBL" id="RSCJ01000020">
    <property type="protein sequence ID" value="RUR76472.1"/>
    <property type="molecule type" value="Genomic_DNA"/>
</dbReference>
<sequence>MKLSYFIKRLSTVGRWIATTLFCLVAIAFIWQGAFFSDTAAMANPATNLIASKDAGDQVQEKVSKDAGRAKNFIRDTADKVEEAARSNASKVDRATDGDNLLERRAKDDAALIHKRAEQDAARTQKAVDNTKNAVERTVENIKDAFSS</sequence>
<keyword evidence="2" id="KW-1185">Reference proteome</keyword>
<comment type="caution">
    <text evidence="1">The sequence shown here is derived from an EMBL/GenBank/DDBJ whole genome shotgun (WGS) entry which is preliminary data.</text>
</comment>
<organism evidence="1 2">
    <name type="scientific">Chlorogloeopsis fritschii PCC 6912</name>
    <dbReference type="NCBI Taxonomy" id="211165"/>
    <lineage>
        <taxon>Bacteria</taxon>
        <taxon>Bacillati</taxon>
        <taxon>Cyanobacteriota</taxon>
        <taxon>Cyanophyceae</taxon>
        <taxon>Nostocales</taxon>
        <taxon>Chlorogloeopsidaceae</taxon>
        <taxon>Chlorogloeopsis</taxon>
    </lineage>
</organism>
<dbReference type="OrthoDB" id="574294at2"/>
<dbReference type="Proteomes" id="UP000268857">
    <property type="component" value="Unassembled WGS sequence"/>
</dbReference>
<dbReference type="STRING" id="211165.GCA_000317285_05616"/>
<dbReference type="AlphaFoldDB" id="A0A433N557"/>
<evidence type="ECO:0000313" key="1">
    <source>
        <dbReference type="EMBL" id="RUR76472.1"/>
    </source>
</evidence>